<dbReference type="OrthoDB" id="9807770at2"/>
<accession>A0A288QMU2</accession>
<reference evidence="2 3" key="1">
    <citation type="submission" date="2018-07" db="EMBL/GenBank/DDBJ databases">
        <title>Genomic Encyclopedia of Type Strains, Phase III (KMG-III): the genomes of soil and plant-associated and newly described type strains.</title>
        <authorList>
            <person name="Whitman W."/>
        </authorList>
    </citation>
    <scope>NUCLEOTIDE SEQUENCE [LARGE SCALE GENOMIC DNA]</scope>
    <source>
        <strain evidence="2 3">CECT 7031</strain>
    </source>
</reference>
<dbReference type="InterPro" id="IPR000305">
    <property type="entry name" value="GIY-YIG_endonuc"/>
</dbReference>
<dbReference type="Gene3D" id="3.40.1440.10">
    <property type="entry name" value="GIY-YIG endonuclease"/>
    <property type="match status" value="1"/>
</dbReference>
<dbReference type="GeneID" id="94546040"/>
<dbReference type="GO" id="GO:0004519">
    <property type="term" value="F:endonuclease activity"/>
    <property type="evidence" value="ECO:0007669"/>
    <property type="project" value="UniProtKB-KW"/>
</dbReference>
<dbReference type="EMBL" id="QRAS01000001">
    <property type="protein sequence ID" value="RDL12044.1"/>
    <property type="molecule type" value="Genomic_DNA"/>
</dbReference>
<dbReference type="RefSeq" id="WP_070230102.1">
    <property type="nucleotide sequence ID" value="NZ_BJYO01000002.1"/>
</dbReference>
<organism evidence="2 3">
    <name type="scientific">Weissella soli</name>
    <dbReference type="NCBI Taxonomy" id="155866"/>
    <lineage>
        <taxon>Bacteria</taxon>
        <taxon>Bacillati</taxon>
        <taxon>Bacillota</taxon>
        <taxon>Bacilli</taxon>
        <taxon>Lactobacillales</taxon>
        <taxon>Lactobacillaceae</taxon>
        <taxon>Weissella</taxon>
    </lineage>
</organism>
<evidence type="ECO:0000313" key="2">
    <source>
        <dbReference type="EMBL" id="RDL12044.1"/>
    </source>
</evidence>
<protein>
    <submittedName>
        <fullName evidence="2">Putative endonuclease</fullName>
    </submittedName>
</protein>
<dbReference type="PANTHER" id="PTHR34477">
    <property type="entry name" value="UPF0213 PROTEIN YHBQ"/>
    <property type="match status" value="1"/>
</dbReference>
<dbReference type="Pfam" id="PF01541">
    <property type="entry name" value="GIY-YIG"/>
    <property type="match status" value="1"/>
</dbReference>
<evidence type="ECO:0000313" key="3">
    <source>
        <dbReference type="Proteomes" id="UP000254912"/>
    </source>
</evidence>
<dbReference type="AlphaFoldDB" id="A0A288QMU2"/>
<sequence>MTDKPYYMYVLLTADNTFYGGFTDDVGKRLAVHEAGKGAKYTRPARRHPLRLLYAEAFATKSAALRAEAAFKKLTRLQKEAFLREHGVTDFTPAPRK</sequence>
<dbReference type="PROSITE" id="PS50164">
    <property type="entry name" value="GIY_YIG"/>
    <property type="match status" value="1"/>
</dbReference>
<proteinExistence type="inferred from homology"/>
<dbReference type="CDD" id="cd10456">
    <property type="entry name" value="GIY-YIG_UPF0213"/>
    <property type="match status" value="1"/>
</dbReference>
<comment type="caution">
    <text evidence="2">The sequence shown here is derived from an EMBL/GenBank/DDBJ whole genome shotgun (WGS) entry which is preliminary data.</text>
</comment>
<dbReference type="PANTHER" id="PTHR34477:SF1">
    <property type="entry name" value="UPF0213 PROTEIN YHBQ"/>
    <property type="match status" value="1"/>
</dbReference>
<gene>
    <name evidence="2" type="ORF">DFP99_0470</name>
</gene>
<keyword evidence="2" id="KW-0540">Nuclease</keyword>
<keyword evidence="2" id="KW-0255">Endonuclease</keyword>
<dbReference type="SUPFAM" id="SSF82771">
    <property type="entry name" value="GIY-YIG endonuclease"/>
    <property type="match status" value="1"/>
</dbReference>
<dbReference type="InterPro" id="IPR050190">
    <property type="entry name" value="UPF0213_domain"/>
</dbReference>
<dbReference type="KEGG" id="wso:WSWS_00842"/>
<evidence type="ECO:0000256" key="1">
    <source>
        <dbReference type="ARBA" id="ARBA00007435"/>
    </source>
</evidence>
<keyword evidence="2" id="KW-0378">Hydrolase</keyword>
<keyword evidence="3" id="KW-1185">Reference proteome</keyword>
<name>A0A288QMU2_9LACO</name>
<dbReference type="Proteomes" id="UP000254912">
    <property type="component" value="Unassembled WGS sequence"/>
</dbReference>
<comment type="similarity">
    <text evidence="1">Belongs to the UPF0213 family.</text>
</comment>
<dbReference type="InterPro" id="IPR035901">
    <property type="entry name" value="GIY-YIG_endonuc_sf"/>
</dbReference>